<reference evidence="2" key="2">
    <citation type="submission" date="2021-12" db="EMBL/GenBank/DDBJ databases">
        <title>Resequencing data analysis of finger millet.</title>
        <authorList>
            <person name="Hatakeyama M."/>
            <person name="Aluri S."/>
            <person name="Balachadran M.T."/>
            <person name="Sivarajan S.R."/>
            <person name="Poveda L."/>
            <person name="Shimizu-Inatsugi R."/>
            <person name="Schlapbach R."/>
            <person name="Sreeman S.M."/>
            <person name="Shimizu K.K."/>
        </authorList>
    </citation>
    <scope>NUCLEOTIDE SEQUENCE</scope>
</reference>
<comment type="caution">
    <text evidence="2">The sequence shown here is derived from an EMBL/GenBank/DDBJ whole genome shotgun (WGS) entry which is preliminary data.</text>
</comment>
<keyword evidence="3" id="KW-1185">Reference proteome</keyword>
<name>A0AAV5BX63_ELECO</name>
<dbReference type="AlphaFoldDB" id="A0AAV5BX63"/>
<evidence type="ECO:0000259" key="1">
    <source>
        <dbReference type="Pfam" id="PF23635"/>
    </source>
</evidence>
<evidence type="ECO:0000313" key="3">
    <source>
        <dbReference type="Proteomes" id="UP001054889"/>
    </source>
</evidence>
<feature type="domain" description="F-box protein AT5G49610-like beta-propeller" evidence="1">
    <location>
        <begin position="50"/>
        <end position="325"/>
    </location>
</feature>
<gene>
    <name evidence="2" type="primary">ga07270</name>
    <name evidence="2" type="ORF">PR202_ga07270</name>
</gene>
<dbReference type="Pfam" id="PF23635">
    <property type="entry name" value="Beta-prop_AT5G49610-like"/>
    <property type="match status" value="1"/>
</dbReference>
<evidence type="ECO:0000313" key="2">
    <source>
        <dbReference type="EMBL" id="GJM90943.1"/>
    </source>
</evidence>
<sequence length="335" mass="37839">MGPVSSGPHQDLFPDSIFVPMPQSPAESAAVIRRGSFQFHLEHGIFHNGVWDCRNGRLIIDSYMQAGQDVVTLFSPLHPARSTSIITAFQNLEIPEQSGYGCWFYNEFILFPDDGGDDISAVTFIINRQAARAHLSELQAGAWSQVRISDTIELPQRSRRILPPLHAHGKFYMVCMAGHILALDPGLMSLFCIKLPDGMEYEDRENFALCRAEGAGFFLIHLNMSRIYVWAHSTGCRIGSWKLLDSLCVHQVFGYLVDPSFRLSKNSVVRVTVAGDNANFVILEIEQKLFCVHIWSRTVEKVFELPTCRKGFEVHPFMMVWPSTFPKWSDGQDTI</sequence>
<dbReference type="PANTHER" id="PTHR33207">
    <property type="entry name" value="F-BOX DOMAIN CONTAINING PROTEIN-RELATED"/>
    <property type="match status" value="1"/>
</dbReference>
<proteinExistence type="predicted"/>
<dbReference type="Proteomes" id="UP001054889">
    <property type="component" value="Unassembled WGS sequence"/>
</dbReference>
<dbReference type="EMBL" id="BQKI01000003">
    <property type="protein sequence ID" value="GJM90943.1"/>
    <property type="molecule type" value="Genomic_DNA"/>
</dbReference>
<reference evidence="2" key="1">
    <citation type="journal article" date="2018" name="DNA Res.">
        <title>Multiple hybrid de novo genome assembly of finger millet, an orphan allotetraploid crop.</title>
        <authorList>
            <person name="Hatakeyama M."/>
            <person name="Aluri S."/>
            <person name="Balachadran M.T."/>
            <person name="Sivarajan S.R."/>
            <person name="Patrignani A."/>
            <person name="Gruter S."/>
            <person name="Poveda L."/>
            <person name="Shimizu-Inatsugi R."/>
            <person name="Baeten J."/>
            <person name="Francoijs K.J."/>
            <person name="Nataraja K.N."/>
            <person name="Reddy Y.A.N."/>
            <person name="Phadnis S."/>
            <person name="Ravikumar R.L."/>
            <person name="Schlapbach R."/>
            <person name="Sreeman S.M."/>
            <person name="Shimizu K.K."/>
        </authorList>
    </citation>
    <scope>NUCLEOTIDE SEQUENCE</scope>
</reference>
<organism evidence="2 3">
    <name type="scientific">Eleusine coracana subsp. coracana</name>
    <dbReference type="NCBI Taxonomy" id="191504"/>
    <lineage>
        <taxon>Eukaryota</taxon>
        <taxon>Viridiplantae</taxon>
        <taxon>Streptophyta</taxon>
        <taxon>Embryophyta</taxon>
        <taxon>Tracheophyta</taxon>
        <taxon>Spermatophyta</taxon>
        <taxon>Magnoliopsida</taxon>
        <taxon>Liliopsida</taxon>
        <taxon>Poales</taxon>
        <taxon>Poaceae</taxon>
        <taxon>PACMAD clade</taxon>
        <taxon>Chloridoideae</taxon>
        <taxon>Cynodonteae</taxon>
        <taxon>Eleusininae</taxon>
        <taxon>Eleusine</taxon>
    </lineage>
</organism>
<accession>A0AAV5BX63</accession>
<protein>
    <recommendedName>
        <fullName evidence="1">F-box protein AT5G49610-like beta-propeller domain-containing protein</fullName>
    </recommendedName>
</protein>
<dbReference type="InterPro" id="IPR056594">
    <property type="entry name" value="AT5G49610-like_b-prop"/>
</dbReference>